<evidence type="ECO:0000313" key="1">
    <source>
        <dbReference type="EMBL" id="CAK0883705.1"/>
    </source>
</evidence>
<dbReference type="SUPFAM" id="SSF56219">
    <property type="entry name" value="DNase I-like"/>
    <property type="match status" value="1"/>
</dbReference>
<proteinExistence type="predicted"/>
<gene>
    <name evidence="1" type="ORF">PCOR1329_LOCUS65852</name>
</gene>
<sequence length="297" mass="33567">MTILVAHALHSGSEYTKEERREWWADIKRVIARWKVDMCMIDANGRLGQIISKSVGEEGYRQEEDENGAHWHDTLLEGNLGALNTLIPQTGSGATWRPSVGAKEHRIDYIAAADHWKDIAQSCFVIPDLDVALERPDHFPVVVVFASKSLGKNIDIQGQIDRAALQDAERREVFRQVLKSFPRAPAVLDVNEHADHITWCYQEALRVAFPRSSQNPIKPYITPEVLCVVAFRRRLRQISRSWRRMNASQIDNLLVASLDFPALESCQDLSILAQSDTLQEALEAFQSGALGRVDMDQ</sequence>
<comment type="caution">
    <text evidence="1">The sequence shown here is derived from an EMBL/GenBank/DDBJ whole genome shotgun (WGS) entry which is preliminary data.</text>
</comment>
<feature type="non-terminal residue" evidence="1">
    <location>
        <position position="297"/>
    </location>
</feature>
<dbReference type="Gene3D" id="3.60.10.10">
    <property type="entry name" value="Endonuclease/exonuclease/phosphatase"/>
    <property type="match status" value="1"/>
</dbReference>
<accession>A0ABN9WBN3</accession>
<keyword evidence="2" id="KW-1185">Reference proteome</keyword>
<dbReference type="Proteomes" id="UP001189429">
    <property type="component" value="Unassembled WGS sequence"/>
</dbReference>
<organism evidence="1 2">
    <name type="scientific">Prorocentrum cordatum</name>
    <dbReference type="NCBI Taxonomy" id="2364126"/>
    <lineage>
        <taxon>Eukaryota</taxon>
        <taxon>Sar</taxon>
        <taxon>Alveolata</taxon>
        <taxon>Dinophyceae</taxon>
        <taxon>Prorocentrales</taxon>
        <taxon>Prorocentraceae</taxon>
        <taxon>Prorocentrum</taxon>
    </lineage>
</organism>
<dbReference type="InterPro" id="IPR036691">
    <property type="entry name" value="Endo/exonu/phosph_ase_sf"/>
</dbReference>
<protein>
    <recommendedName>
        <fullName evidence="3">Endonuclease/exonuclease/phosphatase domain-containing protein</fullName>
    </recommendedName>
</protein>
<evidence type="ECO:0000313" key="2">
    <source>
        <dbReference type="Proteomes" id="UP001189429"/>
    </source>
</evidence>
<name>A0ABN9WBN3_9DINO</name>
<dbReference type="EMBL" id="CAUYUJ010018452">
    <property type="protein sequence ID" value="CAK0883705.1"/>
    <property type="molecule type" value="Genomic_DNA"/>
</dbReference>
<reference evidence="1" key="1">
    <citation type="submission" date="2023-10" db="EMBL/GenBank/DDBJ databases">
        <authorList>
            <person name="Chen Y."/>
            <person name="Shah S."/>
            <person name="Dougan E. K."/>
            <person name="Thang M."/>
            <person name="Chan C."/>
        </authorList>
    </citation>
    <scope>NUCLEOTIDE SEQUENCE [LARGE SCALE GENOMIC DNA]</scope>
</reference>
<evidence type="ECO:0008006" key="3">
    <source>
        <dbReference type="Google" id="ProtNLM"/>
    </source>
</evidence>